<protein>
    <recommendedName>
        <fullName evidence="7">Nicotianamine synthase</fullName>
    </recommendedName>
</protein>
<dbReference type="InterPro" id="IPR029063">
    <property type="entry name" value="SAM-dependent_MTases_sf"/>
</dbReference>
<organism evidence="5 6">
    <name type="scientific">Thermothielavioides terrestris (strain ATCC 38088 / NRRL 8126)</name>
    <name type="common">Thielavia terrestris</name>
    <dbReference type="NCBI Taxonomy" id="578455"/>
    <lineage>
        <taxon>Eukaryota</taxon>
        <taxon>Fungi</taxon>
        <taxon>Dikarya</taxon>
        <taxon>Ascomycota</taxon>
        <taxon>Pezizomycotina</taxon>
        <taxon>Sordariomycetes</taxon>
        <taxon>Sordariomycetidae</taxon>
        <taxon>Sordariales</taxon>
        <taxon>Chaetomiaceae</taxon>
        <taxon>Thermothielavioides</taxon>
        <taxon>Thermothielavioides terrestris</taxon>
    </lineage>
</organism>
<dbReference type="AlphaFoldDB" id="G2QTY4"/>
<evidence type="ECO:0000256" key="3">
    <source>
        <dbReference type="ARBA" id="ARBA00022691"/>
    </source>
</evidence>
<feature type="compositionally biased region" description="Acidic residues" evidence="4">
    <location>
        <begin position="218"/>
        <end position="229"/>
    </location>
</feature>
<dbReference type="GeneID" id="11515591"/>
<evidence type="ECO:0000256" key="2">
    <source>
        <dbReference type="ARBA" id="ARBA00022679"/>
    </source>
</evidence>
<name>G2QTY4_THETT</name>
<dbReference type="GO" id="GO:0030410">
    <property type="term" value="F:nicotianamine synthase activity"/>
    <property type="evidence" value="ECO:0007669"/>
    <property type="project" value="InterPro"/>
</dbReference>
<dbReference type="GO" id="GO:0030418">
    <property type="term" value="P:nicotianamine biosynthetic process"/>
    <property type="evidence" value="ECO:0007669"/>
    <property type="project" value="InterPro"/>
</dbReference>
<proteinExistence type="inferred from homology"/>
<reference evidence="5 6" key="1">
    <citation type="journal article" date="2011" name="Nat. Biotechnol.">
        <title>Comparative genomic analysis of the thermophilic biomass-degrading fungi Myceliophthora thermophila and Thielavia terrestris.</title>
        <authorList>
            <person name="Berka R.M."/>
            <person name="Grigoriev I.V."/>
            <person name="Otillar R."/>
            <person name="Salamov A."/>
            <person name="Grimwood J."/>
            <person name="Reid I."/>
            <person name="Ishmael N."/>
            <person name="John T."/>
            <person name="Darmond C."/>
            <person name="Moisan M.-C."/>
            <person name="Henrissat B."/>
            <person name="Coutinho P.M."/>
            <person name="Lombard V."/>
            <person name="Natvig D.O."/>
            <person name="Lindquist E."/>
            <person name="Schmutz J."/>
            <person name="Lucas S."/>
            <person name="Harris P."/>
            <person name="Powlowski J."/>
            <person name="Bellemare A."/>
            <person name="Taylor D."/>
            <person name="Butler G."/>
            <person name="de Vries R.P."/>
            <person name="Allijn I.E."/>
            <person name="van den Brink J."/>
            <person name="Ushinsky S."/>
            <person name="Storms R."/>
            <person name="Powell A.J."/>
            <person name="Paulsen I.T."/>
            <person name="Elbourne L.D.H."/>
            <person name="Baker S.E."/>
            <person name="Magnuson J."/>
            <person name="LaBoissiere S."/>
            <person name="Clutterbuck A.J."/>
            <person name="Martinez D."/>
            <person name="Wogulis M."/>
            <person name="de Leon A.L."/>
            <person name="Rey M.W."/>
            <person name="Tsang A."/>
        </authorList>
    </citation>
    <scope>NUCLEOTIDE SEQUENCE [LARGE SCALE GENOMIC DNA]</scope>
    <source>
        <strain evidence="6">ATCC 38088 / NRRL 8126</strain>
    </source>
</reference>
<keyword evidence="6" id="KW-1185">Reference proteome</keyword>
<accession>G2QTY4</accession>
<evidence type="ECO:0008006" key="7">
    <source>
        <dbReference type="Google" id="ProtNLM"/>
    </source>
</evidence>
<dbReference type="HOGENOM" id="CLU_031919_1_0_1"/>
<evidence type="ECO:0000256" key="4">
    <source>
        <dbReference type="SAM" id="MobiDB-lite"/>
    </source>
</evidence>
<evidence type="ECO:0000313" key="6">
    <source>
        <dbReference type="Proteomes" id="UP000008181"/>
    </source>
</evidence>
<feature type="region of interest" description="Disordered" evidence="4">
    <location>
        <begin position="213"/>
        <end position="237"/>
    </location>
</feature>
<dbReference type="InterPro" id="IPR004298">
    <property type="entry name" value="Nicotian_synth"/>
</dbReference>
<dbReference type="PANTHER" id="PTHR32266:SF12">
    <property type="entry name" value="NICOTIANAMINE SYNTHASE 3"/>
    <property type="match status" value="1"/>
</dbReference>
<evidence type="ECO:0000256" key="1">
    <source>
        <dbReference type="ARBA" id="ARBA00007009"/>
    </source>
</evidence>
<dbReference type="PROSITE" id="PS51142">
    <property type="entry name" value="NAS"/>
    <property type="match status" value="1"/>
</dbReference>
<dbReference type="Proteomes" id="UP000008181">
    <property type="component" value="Chromosome 1"/>
</dbReference>
<dbReference type="Pfam" id="PF03059">
    <property type="entry name" value="NAS"/>
    <property type="match status" value="2"/>
</dbReference>
<evidence type="ECO:0000313" key="5">
    <source>
        <dbReference type="EMBL" id="AEO63643.1"/>
    </source>
</evidence>
<keyword evidence="3" id="KW-0949">S-adenosyl-L-methionine</keyword>
<dbReference type="PANTHER" id="PTHR32266">
    <property type="entry name" value="NICOTIANAMINE SYNTHASE 3"/>
    <property type="match status" value="1"/>
</dbReference>
<sequence>MSLLASWLRRLRLGSSRSTVDPCPCQSHDSIAIVEKADLLPDQSLESRSEEVQRLVRAIADTHAELLTLPDLRPGKAINHLLGNLVSVCSEIHDRDVVEKVLAHPDVQSILPSLRQLCADAESCLELHWAEHILGSQADAHESSPDAVLARLKTFPYYDNYEELTRLELCAILSATKTPPRRVAFMGSGPLPLTSLCLLQALKRGALVSSIPALSGPQEEEGKEGEEKDESTAPVEPAAPPVVLNVDHDAAAIEASLRLSLALGEAGRGMEFVCAEAAAAAAGTTATTAAPQSPAAEARERDLAEFDVVYVAALVGASQAAKEDIVLRVAARMRPGALLVVRSSWGLRTCLYPEVDLATERLLPRLEPCVVVHPYGQVVNSVVVARVRG</sequence>
<dbReference type="EMBL" id="CP003009">
    <property type="protein sequence ID" value="AEO63643.1"/>
    <property type="molecule type" value="Genomic_DNA"/>
</dbReference>
<dbReference type="OrthoDB" id="1858069at2759"/>
<comment type="similarity">
    <text evidence="1">Belongs to the nicotianamine synthase (NAS)-like family.</text>
</comment>
<dbReference type="eggNOG" id="ENOG502QTU6">
    <property type="taxonomic scope" value="Eukaryota"/>
</dbReference>
<gene>
    <name evidence="5" type="ORF">THITE_2109176</name>
</gene>
<dbReference type="KEGG" id="ttt:THITE_2109176"/>
<dbReference type="RefSeq" id="XP_003649979.1">
    <property type="nucleotide sequence ID" value="XM_003649931.1"/>
</dbReference>
<dbReference type="Gene3D" id="3.40.50.150">
    <property type="entry name" value="Vaccinia Virus protein VP39"/>
    <property type="match status" value="1"/>
</dbReference>
<keyword evidence="2" id="KW-0808">Transferase</keyword>